<organism evidence="2 3">
    <name type="scientific">Leptospira kirschneri str. H1</name>
    <dbReference type="NCBI Taxonomy" id="1049966"/>
    <lineage>
        <taxon>Bacteria</taxon>
        <taxon>Pseudomonadati</taxon>
        <taxon>Spirochaetota</taxon>
        <taxon>Spirochaetia</taxon>
        <taxon>Leptospirales</taxon>
        <taxon>Leptospiraceae</taxon>
        <taxon>Leptospira</taxon>
    </lineage>
</organism>
<evidence type="ECO:0000256" key="1">
    <source>
        <dbReference type="SAM" id="Phobius"/>
    </source>
</evidence>
<protein>
    <submittedName>
        <fullName evidence="2">Uncharacterized protein</fullName>
    </submittedName>
</protein>
<feature type="transmembrane region" description="Helical" evidence="1">
    <location>
        <begin position="104"/>
        <end position="126"/>
    </location>
</feature>
<dbReference type="AlphaFoldDB" id="A0A0E2BGQ9"/>
<dbReference type="Proteomes" id="UP000006253">
    <property type="component" value="Unassembled WGS sequence"/>
</dbReference>
<reference evidence="2 3" key="1">
    <citation type="submission" date="2012-10" db="EMBL/GenBank/DDBJ databases">
        <authorList>
            <person name="Harkins D.M."/>
            <person name="Durkin A.S."/>
            <person name="Brinkac L.M."/>
            <person name="Selengut J.D."/>
            <person name="Sanka R."/>
            <person name="DePew J."/>
            <person name="Purushe J."/>
            <person name="Peacock S.J."/>
            <person name="Thaipadungpanit J."/>
            <person name="Wuthiekanun V.W."/>
            <person name="Day N.P."/>
            <person name="Vinetz J.M."/>
            <person name="Sutton G.G."/>
            <person name="Nelson W.C."/>
            <person name="Fouts D.E."/>
        </authorList>
    </citation>
    <scope>NUCLEOTIDE SEQUENCE [LARGE SCALE GENOMIC DNA]</scope>
    <source>
        <strain evidence="2 3">H1</strain>
    </source>
</reference>
<dbReference type="RefSeq" id="WP_004764981.1">
    <property type="nucleotide sequence ID" value="NZ_AHMY02000026.1"/>
</dbReference>
<evidence type="ECO:0000313" key="2">
    <source>
        <dbReference type="EMBL" id="EKO16393.1"/>
    </source>
</evidence>
<sequence>MPDPQLSTKVFLFRLNNYSINKEHTLLEKFEAYGLNDYWQGYNVPGRPEIKGVYFVPDTTDLRTQVERLSSESVTIDVKVLGTYNLFEIPSSIFGPKKDDTERVLGLPLPYIILGILILLLVLGVIK</sequence>
<keyword evidence="1" id="KW-1133">Transmembrane helix</keyword>
<dbReference type="EMBL" id="AHMY02000026">
    <property type="protein sequence ID" value="EKO16393.1"/>
    <property type="molecule type" value="Genomic_DNA"/>
</dbReference>
<evidence type="ECO:0000313" key="3">
    <source>
        <dbReference type="Proteomes" id="UP000006253"/>
    </source>
</evidence>
<proteinExistence type="predicted"/>
<comment type="caution">
    <text evidence="2">The sequence shown here is derived from an EMBL/GenBank/DDBJ whole genome shotgun (WGS) entry which is preliminary data.</text>
</comment>
<accession>A0A0E2BGQ9</accession>
<gene>
    <name evidence="2" type="ORF">LEP1GSC081_1350</name>
</gene>
<keyword evidence="1" id="KW-0472">Membrane</keyword>
<keyword evidence="1" id="KW-0812">Transmembrane</keyword>
<name>A0A0E2BGQ9_9LEPT</name>